<reference evidence="2" key="1">
    <citation type="submission" date="2017-03" db="EMBL/GenBank/DDBJ databases">
        <title>Phytopthora megakarya and P. palmivora, two closely related causual agents of cacao black pod achieved similar genome size and gene model numbers by different mechanisms.</title>
        <authorList>
            <person name="Ali S."/>
            <person name="Shao J."/>
            <person name="Larry D.J."/>
            <person name="Kronmiller B."/>
            <person name="Shen D."/>
            <person name="Strem M.D."/>
            <person name="Melnick R.L."/>
            <person name="Guiltinan M.J."/>
            <person name="Tyler B.M."/>
            <person name="Meinhardt L.W."/>
            <person name="Bailey B.A."/>
        </authorList>
    </citation>
    <scope>NUCLEOTIDE SEQUENCE [LARGE SCALE GENOMIC DNA]</scope>
    <source>
        <strain evidence="2">zdho120</strain>
    </source>
</reference>
<keyword evidence="2" id="KW-1185">Reference proteome</keyword>
<gene>
    <name evidence="1" type="ORF">PHMEG_00019778</name>
</gene>
<dbReference type="AlphaFoldDB" id="A0A225VQG4"/>
<dbReference type="OrthoDB" id="1113209at2759"/>
<dbReference type="Proteomes" id="UP000198211">
    <property type="component" value="Unassembled WGS sequence"/>
</dbReference>
<evidence type="ECO:0000313" key="1">
    <source>
        <dbReference type="EMBL" id="OWZ07791.1"/>
    </source>
</evidence>
<dbReference type="EMBL" id="NBNE01003400">
    <property type="protein sequence ID" value="OWZ07791.1"/>
    <property type="molecule type" value="Genomic_DNA"/>
</dbReference>
<sequence length="154" mass="17905">MSYIESIEQDGEEAVVATDSECKKARKEIQLRVAKEKAMDLMQDFICLSTCAIFEPATFKEVMQSDEARQWKDAIDVEYEALLQNGTWKLVPQRKTGRVSLLKPSDVYVDNESAKKLAKTQVFHSRTKRIDVRHHFIRERIELKQIYVKRVPGE</sequence>
<protein>
    <recommendedName>
        <fullName evidence="3">Polyprotein</fullName>
    </recommendedName>
</protein>
<name>A0A225VQG4_9STRA</name>
<dbReference type="STRING" id="4795.A0A225VQG4"/>
<evidence type="ECO:0008006" key="3">
    <source>
        <dbReference type="Google" id="ProtNLM"/>
    </source>
</evidence>
<organism evidence="1 2">
    <name type="scientific">Phytophthora megakarya</name>
    <dbReference type="NCBI Taxonomy" id="4795"/>
    <lineage>
        <taxon>Eukaryota</taxon>
        <taxon>Sar</taxon>
        <taxon>Stramenopiles</taxon>
        <taxon>Oomycota</taxon>
        <taxon>Peronosporomycetes</taxon>
        <taxon>Peronosporales</taxon>
        <taxon>Peronosporaceae</taxon>
        <taxon>Phytophthora</taxon>
    </lineage>
</organism>
<proteinExistence type="predicted"/>
<accession>A0A225VQG4</accession>
<evidence type="ECO:0000313" key="2">
    <source>
        <dbReference type="Proteomes" id="UP000198211"/>
    </source>
</evidence>
<dbReference type="CDD" id="cd09272">
    <property type="entry name" value="RNase_HI_RT_Ty1"/>
    <property type="match status" value="1"/>
</dbReference>
<comment type="caution">
    <text evidence="1">The sequence shown here is derived from an EMBL/GenBank/DDBJ whole genome shotgun (WGS) entry which is preliminary data.</text>
</comment>